<reference evidence="1" key="2">
    <citation type="submission" date="2020-09" db="EMBL/GenBank/DDBJ databases">
        <authorList>
            <person name="Sun Q."/>
            <person name="Zhou Y."/>
        </authorList>
    </citation>
    <scope>NUCLEOTIDE SEQUENCE</scope>
    <source>
        <strain evidence="1">CGMCC 1.3617</strain>
    </source>
</reference>
<dbReference type="EMBL" id="BMKW01000010">
    <property type="protein sequence ID" value="GGJ27960.1"/>
    <property type="molecule type" value="Genomic_DNA"/>
</dbReference>
<dbReference type="Proteomes" id="UP000661507">
    <property type="component" value="Unassembled WGS sequence"/>
</dbReference>
<protein>
    <submittedName>
        <fullName evidence="1">Uncharacterized protein</fullName>
    </submittedName>
</protein>
<gene>
    <name evidence="1" type="ORF">GCM10011320_39050</name>
</gene>
<evidence type="ECO:0000313" key="2">
    <source>
        <dbReference type="Proteomes" id="UP000661507"/>
    </source>
</evidence>
<proteinExistence type="predicted"/>
<name>A0A917NTU5_9PROT</name>
<dbReference type="RefSeq" id="WP_188969794.1">
    <property type="nucleotide sequence ID" value="NZ_BMKW01000010.1"/>
</dbReference>
<keyword evidence="2" id="KW-1185">Reference proteome</keyword>
<sequence length="59" mass="5953">MTSKSPPCDADVARRALLMSGASIPIGLVASGISTQAVAEEVRGITNSPNVESSMPPSP</sequence>
<organism evidence="1 2">
    <name type="scientific">Neoroseomonas lacus</name>
    <dbReference type="NCBI Taxonomy" id="287609"/>
    <lineage>
        <taxon>Bacteria</taxon>
        <taxon>Pseudomonadati</taxon>
        <taxon>Pseudomonadota</taxon>
        <taxon>Alphaproteobacteria</taxon>
        <taxon>Acetobacterales</taxon>
        <taxon>Acetobacteraceae</taxon>
        <taxon>Neoroseomonas</taxon>
    </lineage>
</organism>
<comment type="caution">
    <text evidence="1">The sequence shown here is derived from an EMBL/GenBank/DDBJ whole genome shotgun (WGS) entry which is preliminary data.</text>
</comment>
<accession>A0A917NTU5</accession>
<reference evidence="1" key="1">
    <citation type="journal article" date="2014" name="Int. J. Syst. Evol. Microbiol.">
        <title>Complete genome sequence of Corynebacterium casei LMG S-19264T (=DSM 44701T), isolated from a smear-ripened cheese.</title>
        <authorList>
            <consortium name="US DOE Joint Genome Institute (JGI-PGF)"/>
            <person name="Walter F."/>
            <person name="Albersmeier A."/>
            <person name="Kalinowski J."/>
            <person name="Ruckert C."/>
        </authorList>
    </citation>
    <scope>NUCLEOTIDE SEQUENCE</scope>
    <source>
        <strain evidence="1">CGMCC 1.3617</strain>
    </source>
</reference>
<evidence type="ECO:0000313" key="1">
    <source>
        <dbReference type="EMBL" id="GGJ27960.1"/>
    </source>
</evidence>
<dbReference type="AlphaFoldDB" id="A0A917NTU5"/>